<proteinExistence type="predicted"/>
<comment type="caution">
    <text evidence="2">The sequence shown here is derived from an EMBL/GenBank/DDBJ whole genome shotgun (WGS) entry which is preliminary data.</text>
</comment>
<sequence length="318" mass="34872">MNKNIILKFALIAAVSLFATSIMAQNSPLRILEQNADTRSDALGGTNLVVKSNNYLYTNPTKLFASDNKFAISASTEIMPKYDNFGREKFGIFSLGYKMNYHHALFIGGRFLSGLTVPRDNVWGDSNLDDLKPRQISLDAAYAYRLNDNWSAFASASMFRVTTGKQTTNYLFGVGISYRNNTSLWQGNIPTTLEATVSTHNLGQDLDYGKGMSFRAPSTVALGLGTTSLLNESHSLGIKAQVGYVTSYTTAQIGAGLEYAYNNFLALRTGYQHLDKDVDFYALGAGITYKMLSFDVAYRIGLGSYTRNTVSLGLSLAL</sequence>
<dbReference type="RefSeq" id="WP_036873959.1">
    <property type="nucleotide sequence ID" value="NZ_JBGYTE010000020.1"/>
</dbReference>
<feature type="chain" id="PRO_5001998174" evidence="1">
    <location>
        <begin position="25"/>
        <end position="318"/>
    </location>
</feature>
<accession>A0A0A2E5P1</accession>
<dbReference type="SUPFAM" id="SSF56935">
    <property type="entry name" value="Porins"/>
    <property type="match status" value="1"/>
</dbReference>
<feature type="signal peptide" evidence="1">
    <location>
        <begin position="1"/>
        <end position="24"/>
    </location>
</feature>
<evidence type="ECO:0000256" key="1">
    <source>
        <dbReference type="SAM" id="SignalP"/>
    </source>
</evidence>
<dbReference type="EMBL" id="JRFA01000015">
    <property type="protein sequence ID" value="KGN74196.1"/>
    <property type="molecule type" value="Genomic_DNA"/>
</dbReference>
<keyword evidence="1" id="KW-0732">Signal</keyword>
<name>A0A0A2E5P1_9PORP</name>
<gene>
    <name evidence="2" type="ORF">HQ47_05895</name>
</gene>
<dbReference type="Gene3D" id="2.40.160.60">
    <property type="entry name" value="Outer membrane protein transport protein (OMPP1/FadL/TodX)"/>
    <property type="match status" value="1"/>
</dbReference>
<dbReference type="NCBIfam" id="NF033709">
    <property type="entry name" value="PorV_fam"/>
    <property type="match status" value="1"/>
</dbReference>
<dbReference type="AlphaFoldDB" id="A0A0A2E5P1"/>
<dbReference type="OrthoDB" id="1013710at2"/>
<evidence type="ECO:0000313" key="3">
    <source>
        <dbReference type="Proteomes" id="UP000030103"/>
    </source>
</evidence>
<keyword evidence="3" id="KW-1185">Reference proteome</keyword>
<evidence type="ECO:0000313" key="2">
    <source>
        <dbReference type="EMBL" id="KGN74196.1"/>
    </source>
</evidence>
<dbReference type="STRING" id="28115.HQ47_05895"/>
<protein>
    <submittedName>
        <fullName evidence="2">Uncharacterized protein</fullName>
    </submittedName>
</protein>
<reference evidence="2 3" key="1">
    <citation type="submission" date="2014-09" db="EMBL/GenBank/DDBJ databases">
        <title>Draft Genome Sequence of Porphyromonas macacae COT-192_OH2859.</title>
        <authorList>
            <person name="Wallis C."/>
            <person name="Deusch O."/>
            <person name="O'Flynn C."/>
            <person name="Davis I."/>
            <person name="Horsfall A."/>
            <person name="Kirkwood N."/>
            <person name="Harris S."/>
            <person name="Eisen J.A."/>
            <person name="Coil D.A."/>
            <person name="Darling A.E."/>
            <person name="Jospin G."/>
            <person name="Alexiev A."/>
        </authorList>
    </citation>
    <scope>NUCLEOTIDE SEQUENCE [LARGE SCALE GENOMIC DNA]</scope>
    <source>
        <strain evidence="3">COT-192 OH2859</strain>
    </source>
</reference>
<organism evidence="2 3">
    <name type="scientific">Porphyromonas macacae</name>
    <dbReference type="NCBI Taxonomy" id="28115"/>
    <lineage>
        <taxon>Bacteria</taxon>
        <taxon>Pseudomonadati</taxon>
        <taxon>Bacteroidota</taxon>
        <taxon>Bacteroidia</taxon>
        <taxon>Bacteroidales</taxon>
        <taxon>Porphyromonadaceae</taxon>
        <taxon>Porphyromonas</taxon>
    </lineage>
</organism>
<dbReference type="Proteomes" id="UP000030103">
    <property type="component" value="Unassembled WGS sequence"/>
</dbReference>